<dbReference type="CDD" id="cd00093">
    <property type="entry name" value="HTH_XRE"/>
    <property type="match status" value="1"/>
</dbReference>
<feature type="transmembrane region" description="Helical" evidence="2">
    <location>
        <begin position="87"/>
        <end position="112"/>
    </location>
</feature>
<dbReference type="RefSeq" id="WP_379666734.1">
    <property type="nucleotide sequence ID" value="NZ_JBHULH010000004.1"/>
</dbReference>
<keyword evidence="2" id="KW-1133">Transmembrane helix</keyword>
<organism evidence="4 5">
    <name type="scientific">Pseudotenacibaculum haliotis</name>
    <dbReference type="NCBI Taxonomy" id="1862138"/>
    <lineage>
        <taxon>Bacteria</taxon>
        <taxon>Pseudomonadati</taxon>
        <taxon>Bacteroidota</taxon>
        <taxon>Flavobacteriia</taxon>
        <taxon>Flavobacteriales</taxon>
        <taxon>Flavobacteriaceae</taxon>
        <taxon>Pseudotenacibaculum</taxon>
    </lineage>
</organism>
<name>A0ABW5LVC6_9FLAO</name>
<dbReference type="PANTHER" id="PTHR46797">
    <property type="entry name" value="HTH-TYPE TRANSCRIPTIONAL REGULATOR"/>
    <property type="match status" value="1"/>
</dbReference>
<evidence type="ECO:0000256" key="1">
    <source>
        <dbReference type="ARBA" id="ARBA00023125"/>
    </source>
</evidence>
<proteinExistence type="predicted"/>
<dbReference type="Gene3D" id="1.10.260.40">
    <property type="entry name" value="lambda repressor-like DNA-binding domains"/>
    <property type="match status" value="1"/>
</dbReference>
<sequence length="264" mass="29429">MKQPELGKKILELRKSKGFTQEELVEKCNINVRTIQRIEAGDVTPRSFTVKTILEALGVDTGIFFDSSIHEEEKVELSENDKTTLRVSWISGIFVAVFSSIGMIVELAATFSHNDGSMLIPTLLWSIPFLISLFFFLRGYHRVGKLFDNTTLVSATYIYFIMEVVITLITLGLVIYEVDEHSGVILPGIAIAMLFGISELILGIGILRLKDRFGSLAQVIGIIKVVLGVMLITVLLAPFAAFFVIPVLILEVILLYNILQKYTN</sequence>
<evidence type="ECO:0000313" key="4">
    <source>
        <dbReference type="EMBL" id="MFD2568031.1"/>
    </source>
</evidence>
<dbReference type="InterPro" id="IPR001387">
    <property type="entry name" value="Cro/C1-type_HTH"/>
</dbReference>
<keyword evidence="5" id="KW-1185">Reference proteome</keyword>
<evidence type="ECO:0000256" key="2">
    <source>
        <dbReference type="SAM" id="Phobius"/>
    </source>
</evidence>
<keyword evidence="2" id="KW-0472">Membrane</keyword>
<dbReference type="Proteomes" id="UP001597508">
    <property type="component" value="Unassembled WGS sequence"/>
</dbReference>
<dbReference type="InterPro" id="IPR010982">
    <property type="entry name" value="Lambda_DNA-bd_dom_sf"/>
</dbReference>
<dbReference type="SUPFAM" id="SSF47413">
    <property type="entry name" value="lambda repressor-like DNA-binding domains"/>
    <property type="match status" value="1"/>
</dbReference>
<keyword evidence="1" id="KW-0238">DNA-binding</keyword>
<dbReference type="InterPro" id="IPR050807">
    <property type="entry name" value="TransReg_Diox_bact_type"/>
</dbReference>
<feature type="domain" description="HTH cro/C1-type" evidence="3">
    <location>
        <begin position="10"/>
        <end position="64"/>
    </location>
</feature>
<feature type="transmembrane region" description="Helical" evidence="2">
    <location>
        <begin position="184"/>
        <end position="206"/>
    </location>
</feature>
<accession>A0ABW5LVC6</accession>
<dbReference type="PANTHER" id="PTHR46797:SF1">
    <property type="entry name" value="METHYLPHOSPHONATE SYNTHASE"/>
    <property type="match status" value="1"/>
</dbReference>
<reference evidence="5" key="1">
    <citation type="journal article" date="2019" name="Int. J. Syst. Evol. Microbiol.">
        <title>The Global Catalogue of Microorganisms (GCM) 10K type strain sequencing project: providing services to taxonomists for standard genome sequencing and annotation.</title>
        <authorList>
            <consortium name="The Broad Institute Genomics Platform"/>
            <consortium name="The Broad Institute Genome Sequencing Center for Infectious Disease"/>
            <person name="Wu L."/>
            <person name="Ma J."/>
        </authorList>
    </citation>
    <scope>NUCLEOTIDE SEQUENCE [LARGE SCALE GENOMIC DNA]</scope>
    <source>
        <strain evidence="5">KCTC 52127</strain>
    </source>
</reference>
<evidence type="ECO:0000259" key="3">
    <source>
        <dbReference type="PROSITE" id="PS50943"/>
    </source>
</evidence>
<dbReference type="SMART" id="SM00530">
    <property type="entry name" value="HTH_XRE"/>
    <property type="match status" value="1"/>
</dbReference>
<dbReference type="Pfam" id="PF01381">
    <property type="entry name" value="HTH_3"/>
    <property type="match status" value="1"/>
</dbReference>
<gene>
    <name evidence="4" type="ORF">ACFSRZ_11645</name>
</gene>
<comment type="caution">
    <text evidence="4">The sequence shown here is derived from an EMBL/GenBank/DDBJ whole genome shotgun (WGS) entry which is preliminary data.</text>
</comment>
<keyword evidence="2" id="KW-0812">Transmembrane</keyword>
<feature type="transmembrane region" description="Helical" evidence="2">
    <location>
        <begin position="239"/>
        <end position="259"/>
    </location>
</feature>
<feature type="transmembrane region" description="Helical" evidence="2">
    <location>
        <begin position="157"/>
        <end position="178"/>
    </location>
</feature>
<dbReference type="EMBL" id="JBHULH010000004">
    <property type="protein sequence ID" value="MFD2568031.1"/>
    <property type="molecule type" value="Genomic_DNA"/>
</dbReference>
<feature type="transmembrane region" description="Helical" evidence="2">
    <location>
        <begin position="213"/>
        <end position="233"/>
    </location>
</feature>
<feature type="transmembrane region" description="Helical" evidence="2">
    <location>
        <begin position="118"/>
        <end position="137"/>
    </location>
</feature>
<protein>
    <submittedName>
        <fullName evidence="4">Helix-turn-helix domain-containing protein</fullName>
    </submittedName>
</protein>
<evidence type="ECO:0000313" key="5">
    <source>
        <dbReference type="Proteomes" id="UP001597508"/>
    </source>
</evidence>
<dbReference type="PROSITE" id="PS50943">
    <property type="entry name" value="HTH_CROC1"/>
    <property type="match status" value="1"/>
</dbReference>